<gene>
    <name evidence="2" type="ORF">D5018_20590</name>
</gene>
<dbReference type="RefSeq" id="WP_121840853.1">
    <property type="nucleotide sequence ID" value="NZ_ML014888.1"/>
</dbReference>
<dbReference type="Proteomes" id="UP000281474">
    <property type="component" value="Unassembled WGS sequence"/>
</dbReference>
<evidence type="ECO:0000256" key="1">
    <source>
        <dbReference type="SAM" id="Phobius"/>
    </source>
</evidence>
<name>A0A3L8PQZ3_9GAMM</name>
<dbReference type="AlphaFoldDB" id="A0A3L8PQZ3"/>
<proteinExistence type="predicted"/>
<keyword evidence="1" id="KW-0812">Transmembrane</keyword>
<keyword evidence="1" id="KW-1133">Transmembrane helix</keyword>
<feature type="transmembrane region" description="Helical" evidence="1">
    <location>
        <begin position="5"/>
        <end position="26"/>
    </location>
</feature>
<dbReference type="EMBL" id="QZEI01000139">
    <property type="protein sequence ID" value="RLV57807.1"/>
    <property type="molecule type" value="Genomic_DNA"/>
</dbReference>
<feature type="transmembrane region" description="Helical" evidence="1">
    <location>
        <begin position="32"/>
        <end position="54"/>
    </location>
</feature>
<sequence>MNSRVVLKILTTIITVAIMYCLIGTYKEELTVGISTFSSYIALASLGGLLGFIFGHACYKLFAKNSFLTSIISTIIVVLSSLEAGLFVSIPMADLCIAITFLIVSCDIADMKNKLSEKPR</sequence>
<dbReference type="OrthoDB" id="9932264at2"/>
<evidence type="ECO:0000313" key="2">
    <source>
        <dbReference type="EMBL" id="RLV57807.1"/>
    </source>
</evidence>
<keyword evidence="3" id="KW-1185">Reference proteome</keyword>
<comment type="caution">
    <text evidence="2">The sequence shown here is derived from an EMBL/GenBank/DDBJ whole genome shotgun (WGS) entry which is preliminary data.</text>
</comment>
<keyword evidence="1" id="KW-0472">Membrane</keyword>
<reference evidence="2 3" key="1">
    <citation type="submission" date="2018-09" db="EMBL/GenBank/DDBJ databases">
        <title>Phylogeny of the Shewanellaceae, and recommendation for two new genera, Pseudoshewanella and Parashewanella.</title>
        <authorList>
            <person name="Wang G."/>
        </authorList>
    </citation>
    <scope>NUCLEOTIDE SEQUENCE [LARGE SCALE GENOMIC DNA]</scope>
    <source>
        <strain evidence="2 3">C51</strain>
    </source>
</reference>
<protein>
    <submittedName>
        <fullName evidence="2">Uncharacterized protein</fullName>
    </submittedName>
</protein>
<evidence type="ECO:0000313" key="3">
    <source>
        <dbReference type="Proteomes" id="UP000281474"/>
    </source>
</evidence>
<accession>A0A3L8PQZ3</accession>
<feature type="transmembrane region" description="Helical" evidence="1">
    <location>
        <begin position="86"/>
        <end position="109"/>
    </location>
</feature>
<organism evidence="2 3">
    <name type="scientific">Parashewanella curva</name>
    <dbReference type="NCBI Taxonomy" id="2338552"/>
    <lineage>
        <taxon>Bacteria</taxon>
        <taxon>Pseudomonadati</taxon>
        <taxon>Pseudomonadota</taxon>
        <taxon>Gammaproteobacteria</taxon>
        <taxon>Alteromonadales</taxon>
        <taxon>Shewanellaceae</taxon>
        <taxon>Parashewanella</taxon>
    </lineage>
</organism>
<feature type="transmembrane region" description="Helical" evidence="1">
    <location>
        <begin position="61"/>
        <end position="80"/>
    </location>
</feature>